<gene>
    <name evidence="9" type="ORF">GGR43_004283</name>
</gene>
<dbReference type="InterPro" id="IPR012132">
    <property type="entry name" value="GMC_OxRdtase"/>
</dbReference>
<dbReference type="RefSeq" id="WP_284278645.1">
    <property type="nucleotide sequence ID" value="NZ_BSPS01000089.1"/>
</dbReference>
<feature type="binding site" evidence="5">
    <location>
        <position position="219"/>
    </location>
    <ligand>
        <name>FAD</name>
        <dbReference type="ChEBI" id="CHEBI:57692"/>
    </ligand>
</feature>
<proteinExistence type="inferred from homology"/>
<evidence type="ECO:0000256" key="2">
    <source>
        <dbReference type="ARBA" id="ARBA00010790"/>
    </source>
</evidence>
<dbReference type="Pfam" id="PF05199">
    <property type="entry name" value="GMC_oxred_C"/>
    <property type="match status" value="1"/>
</dbReference>
<evidence type="ECO:0000256" key="6">
    <source>
        <dbReference type="RuleBase" id="RU003968"/>
    </source>
</evidence>
<evidence type="ECO:0000259" key="7">
    <source>
        <dbReference type="PROSITE" id="PS00623"/>
    </source>
</evidence>
<reference evidence="9 10" key="1">
    <citation type="submission" date="2020-08" db="EMBL/GenBank/DDBJ databases">
        <title>Genomic Encyclopedia of Type Strains, Phase IV (KMG-IV): sequencing the most valuable type-strain genomes for metagenomic binning, comparative biology and taxonomic classification.</title>
        <authorList>
            <person name="Goeker M."/>
        </authorList>
    </citation>
    <scope>NUCLEOTIDE SEQUENCE [LARGE SCALE GENOMIC DNA]</scope>
    <source>
        <strain evidence="9 10">DSM 26189</strain>
    </source>
</reference>
<dbReference type="PROSITE" id="PS00623">
    <property type="entry name" value="GMC_OXRED_1"/>
    <property type="match status" value="1"/>
</dbReference>
<accession>A0A7W6BTK7</accession>
<dbReference type="PROSITE" id="PS51257">
    <property type="entry name" value="PROKAR_LIPOPROTEIN"/>
    <property type="match status" value="1"/>
</dbReference>
<dbReference type="Gene3D" id="3.50.50.60">
    <property type="entry name" value="FAD/NAD(P)-binding domain"/>
    <property type="match status" value="1"/>
</dbReference>
<dbReference type="InterPro" id="IPR000172">
    <property type="entry name" value="GMC_OxRdtase_N"/>
</dbReference>
<dbReference type="PANTHER" id="PTHR11552">
    <property type="entry name" value="GLUCOSE-METHANOL-CHOLINE GMC OXIDOREDUCTASE"/>
    <property type="match status" value="1"/>
</dbReference>
<sequence length="533" mass="57479">MVDRQPDIIVVGGGSAGCAMAGRLAESGLKILLLEAGKTGSHIRLKVPALVSSVVQNPDFDWAYKAEPDPSIGGRADVWPGGKRLGGGSSINGMIYVRGHRHDYDNWVRMGAAGWSYDDCLPYFRRMERFEHGANPWRGDSGPIGVSDPRVHYPIVDAWVQAAADLGVPRTPDHNGEHPGEGTDHAQATQRLGLRSAAVNYLKLPRAVPNLRVELESPVSRILFEGRRAVGVEVLRDGRRQELRARHGVVLSAGAMNSPRLLMLSGIGGGEELRAHGIEVLVDRPGVGGNLQEHVGVHVVNGVNTPTINSEAHGLAALRNGVDFLLRRRGILTASMAHGQTFLRTKADAPAPNLQISFTAFAFDLDAEGKLQMRRSPAVSTVVCLARPQSRGRLSLRSADPLAPPVIRHELLGVEDDVDQIMDGIRHVRRILDHPLMRGYITEDVRPDRAMEGEALRAYVHLAGFPLYHPVGTCRIGGEEDGVVDADLRLRGVEGLWVADASVMPMLPVGNTNATAIMIGDKGAAHVIASLGK</sequence>
<evidence type="ECO:0000256" key="4">
    <source>
        <dbReference type="ARBA" id="ARBA00022827"/>
    </source>
</evidence>
<evidence type="ECO:0000256" key="3">
    <source>
        <dbReference type="ARBA" id="ARBA00022630"/>
    </source>
</evidence>
<protein>
    <submittedName>
        <fullName evidence="9">Choline dehydrogenase</fullName>
        <ecNumber evidence="9">1.1.99.1</ecNumber>
    </submittedName>
</protein>
<evidence type="ECO:0000256" key="5">
    <source>
        <dbReference type="PIRSR" id="PIRSR000137-2"/>
    </source>
</evidence>
<keyword evidence="4 5" id="KW-0274">FAD</keyword>
<dbReference type="PIRSF" id="PIRSF000137">
    <property type="entry name" value="Alcohol_oxidase"/>
    <property type="match status" value="1"/>
</dbReference>
<dbReference type="EC" id="1.1.99.1" evidence="9"/>
<evidence type="ECO:0000259" key="8">
    <source>
        <dbReference type="PROSITE" id="PS00624"/>
    </source>
</evidence>
<organism evidence="9 10">
    <name type="scientific">Sphingobium jiangsuense</name>
    <dbReference type="NCBI Taxonomy" id="870476"/>
    <lineage>
        <taxon>Bacteria</taxon>
        <taxon>Pseudomonadati</taxon>
        <taxon>Pseudomonadota</taxon>
        <taxon>Alphaproteobacteria</taxon>
        <taxon>Sphingomonadales</taxon>
        <taxon>Sphingomonadaceae</taxon>
        <taxon>Sphingobium</taxon>
    </lineage>
</organism>
<evidence type="ECO:0000256" key="1">
    <source>
        <dbReference type="ARBA" id="ARBA00001974"/>
    </source>
</evidence>
<keyword evidence="9" id="KW-0560">Oxidoreductase</keyword>
<dbReference type="Pfam" id="PF00732">
    <property type="entry name" value="GMC_oxred_N"/>
    <property type="match status" value="1"/>
</dbReference>
<feature type="domain" description="Glucose-methanol-choline oxidoreductase N-terminal" evidence="8">
    <location>
        <begin position="254"/>
        <end position="268"/>
    </location>
</feature>
<dbReference type="PROSITE" id="PS00624">
    <property type="entry name" value="GMC_OXRED_2"/>
    <property type="match status" value="1"/>
</dbReference>
<dbReference type="Proteomes" id="UP000571950">
    <property type="component" value="Unassembled WGS sequence"/>
</dbReference>
<name>A0A7W6BTK7_9SPHN</name>
<comment type="similarity">
    <text evidence="2 6">Belongs to the GMC oxidoreductase family.</text>
</comment>
<comment type="caution">
    <text evidence="9">The sequence shown here is derived from an EMBL/GenBank/DDBJ whole genome shotgun (WGS) entry which is preliminary data.</text>
</comment>
<evidence type="ECO:0000313" key="9">
    <source>
        <dbReference type="EMBL" id="MBB3928538.1"/>
    </source>
</evidence>
<dbReference type="SUPFAM" id="SSF51905">
    <property type="entry name" value="FAD/NAD(P)-binding domain"/>
    <property type="match status" value="1"/>
</dbReference>
<keyword evidence="10" id="KW-1185">Reference proteome</keyword>
<dbReference type="SUPFAM" id="SSF54373">
    <property type="entry name" value="FAD-linked reductases, C-terminal domain"/>
    <property type="match status" value="1"/>
</dbReference>
<dbReference type="GO" id="GO:0008812">
    <property type="term" value="F:choline dehydrogenase activity"/>
    <property type="evidence" value="ECO:0007669"/>
    <property type="project" value="UniProtKB-EC"/>
</dbReference>
<dbReference type="InterPro" id="IPR007867">
    <property type="entry name" value="GMC_OxRtase_C"/>
</dbReference>
<keyword evidence="3 6" id="KW-0285">Flavoprotein</keyword>
<dbReference type="GO" id="GO:0050660">
    <property type="term" value="F:flavin adenine dinucleotide binding"/>
    <property type="evidence" value="ECO:0007669"/>
    <property type="project" value="InterPro"/>
</dbReference>
<dbReference type="InterPro" id="IPR036188">
    <property type="entry name" value="FAD/NAD-bd_sf"/>
</dbReference>
<evidence type="ECO:0000313" key="10">
    <source>
        <dbReference type="Proteomes" id="UP000571950"/>
    </source>
</evidence>
<comment type="cofactor">
    <cofactor evidence="1 5">
        <name>FAD</name>
        <dbReference type="ChEBI" id="CHEBI:57692"/>
    </cofactor>
</comment>
<dbReference type="EMBL" id="JACIDT010000026">
    <property type="protein sequence ID" value="MBB3928538.1"/>
    <property type="molecule type" value="Genomic_DNA"/>
</dbReference>
<dbReference type="Gene3D" id="3.30.560.10">
    <property type="entry name" value="Glucose Oxidase, domain 3"/>
    <property type="match status" value="1"/>
</dbReference>
<feature type="domain" description="Glucose-methanol-choline oxidoreductase N-terminal" evidence="7">
    <location>
        <begin position="82"/>
        <end position="105"/>
    </location>
</feature>
<dbReference type="PANTHER" id="PTHR11552:SF147">
    <property type="entry name" value="CHOLINE DEHYDROGENASE, MITOCHONDRIAL"/>
    <property type="match status" value="1"/>
</dbReference>
<dbReference type="AlphaFoldDB" id="A0A7W6BTK7"/>